<dbReference type="InterPro" id="IPR050272">
    <property type="entry name" value="Isochorismatase-like_hydrls"/>
</dbReference>
<keyword evidence="1 3" id="KW-0378">Hydrolase</keyword>
<dbReference type="InterPro" id="IPR036380">
    <property type="entry name" value="Isochorismatase-like_sf"/>
</dbReference>
<dbReference type="Proteomes" id="UP000605361">
    <property type="component" value="Unassembled WGS sequence"/>
</dbReference>
<dbReference type="Pfam" id="PF00857">
    <property type="entry name" value="Isochorismatase"/>
    <property type="match status" value="1"/>
</dbReference>
<dbReference type="GO" id="GO:0016787">
    <property type="term" value="F:hydrolase activity"/>
    <property type="evidence" value="ECO:0007669"/>
    <property type="project" value="UniProtKB-KW"/>
</dbReference>
<proteinExistence type="predicted"/>
<accession>A0A931A6A6</accession>
<dbReference type="AlphaFoldDB" id="A0A931A6A6"/>
<evidence type="ECO:0000313" key="4">
    <source>
        <dbReference type="Proteomes" id="UP000605361"/>
    </source>
</evidence>
<keyword evidence="4" id="KW-1185">Reference proteome</keyword>
<reference evidence="3" key="1">
    <citation type="submission" date="2020-11" db="EMBL/GenBank/DDBJ databases">
        <title>Whole-genome analyses of Nonomuraea sp. K274.</title>
        <authorList>
            <person name="Veyisoglu A."/>
        </authorList>
    </citation>
    <scope>NUCLEOTIDE SEQUENCE</scope>
    <source>
        <strain evidence="3">K274</strain>
    </source>
</reference>
<dbReference type="EMBL" id="JADOGI010000018">
    <property type="protein sequence ID" value="MBF8185775.1"/>
    <property type="molecule type" value="Genomic_DNA"/>
</dbReference>
<dbReference type="PANTHER" id="PTHR43540">
    <property type="entry name" value="PEROXYUREIDOACRYLATE/UREIDOACRYLATE AMIDOHYDROLASE-RELATED"/>
    <property type="match status" value="1"/>
</dbReference>
<dbReference type="RefSeq" id="WP_195894759.1">
    <property type="nucleotide sequence ID" value="NZ_JADOGI010000018.1"/>
</dbReference>
<evidence type="ECO:0000259" key="2">
    <source>
        <dbReference type="Pfam" id="PF00857"/>
    </source>
</evidence>
<dbReference type="CDD" id="cd00431">
    <property type="entry name" value="cysteine_hydrolases"/>
    <property type="match status" value="1"/>
</dbReference>
<name>A0A931A6A6_9ACTN</name>
<dbReference type="SUPFAM" id="SSF52499">
    <property type="entry name" value="Isochorismatase-like hydrolases"/>
    <property type="match status" value="1"/>
</dbReference>
<protein>
    <submittedName>
        <fullName evidence="3">Cysteine hydrolase</fullName>
    </submittedName>
</protein>
<evidence type="ECO:0000256" key="1">
    <source>
        <dbReference type="ARBA" id="ARBA00022801"/>
    </source>
</evidence>
<feature type="domain" description="Isochorismatase-like" evidence="2">
    <location>
        <begin position="11"/>
        <end position="201"/>
    </location>
</feature>
<sequence length="206" mass="22169">MSLPALTRDRTAVVTIDLHRGHLDPEAATMPLPEPAAKRVTAANARLLAEVRSRGVPVIHVVTSYRSVAEIASNPWWAAVAGTDATRTNVLRHQLPGSPGLELMPDVYDPGHDLVVTTKKRYDCFAATDLDHALRALGAETLLLTGVNTNSCVLATTVAANTRDYAAVVVEECVDTMDRTLHDAALRVIRQAFGWVATTEEVLAAL</sequence>
<organism evidence="3 4">
    <name type="scientific">Nonomuraea cypriaca</name>
    <dbReference type="NCBI Taxonomy" id="1187855"/>
    <lineage>
        <taxon>Bacteria</taxon>
        <taxon>Bacillati</taxon>
        <taxon>Actinomycetota</taxon>
        <taxon>Actinomycetes</taxon>
        <taxon>Streptosporangiales</taxon>
        <taxon>Streptosporangiaceae</taxon>
        <taxon>Nonomuraea</taxon>
    </lineage>
</organism>
<dbReference type="InterPro" id="IPR000868">
    <property type="entry name" value="Isochorismatase-like_dom"/>
</dbReference>
<dbReference type="Gene3D" id="3.40.50.850">
    <property type="entry name" value="Isochorismatase-like"/>
    <property type="match status" value="1"/>
</dbReference>
<gene>
    <name evidence="3" type="ORF">ITP53_08475</name>
</gene>
<comment type="caution">
    <text evidence="3">The sequence shown here is derived from an EMBL/GenBank/DDBJ whole genome shotgun (WGS) entry which is preliminary data.</text>
</comment>
<evidence type="ECO:0000313" key="3">
    <source>
        <dbReference type="EMBL" id="MBF8185775.1"/>
    </source>
</evidence>